<dbReference type="Pfam" id="PF20926">
    <property type="entry name" value="Htt_N-HEAT_1"/>
    <property type="match status" value="1"/>
</dbReference>
<dbReference type="PANTHER" id="PTHR10170:SF10">
    <property type="entry name" value="HUNTINGTIN"/>
    <property type="match status" value="1"/>
</dbReference>
<proteinExistence type="predicted"/>
<evidence type="ECO:0000313" key="1">
    <source>
        <dbReference type="Proteomes" id="UP000887561"/>
    </source>
</evidence>
<dbReference type="PANTHER" id="PTHR10170">
    <property type="entry name" value="HUNTINGTON DISEASE PROTEIN"/>
    <property type="match status" value="1"/>
</dbReference>
<reference evidence="2" key="1">
    <citation type="submission" date="2022-11" db="UniProtKB">
        <authorList>
            <consortium name="WormBaseParasite"/>
        </authorList>
    </citation>
    <scope>IDENTIFICATION</scope>
</reference>
<keyword evidence="1" id="KW-1185">Reference proteome</keyword>
<dbReference type="SUPFAM" id="SSF48371">
    <property type="entry name" value="ARM repeat"/>
    <property type="match status" value="1"/>
</dbReference>
<dbReference type="Gene3D" id="1.25.10.10">
    <property type="entry name" value="Leucine-rich Repeat Variant"/>
    <property type="match status" value="1"/>
</dbReference>
<dbReference type="InterPro" id="IPR028426">
    <property type="entry name" value="Huntingtin_fam"/>
</dbReference>
<dbReference type="InterPro" id="IPR011989">
    <property type="entry name" value="ARM-like"/>
</dbReference>
<dbReference type="InterPro" id="IPR016024">
    <property type="entry name" value="ARM-type_fold"/>
</dbReference>
<dbReference type="InterPro" id="IPR048411">
    <property type="entry name" value="Htt_N_HEAT_rpt-1"/>
</dbReference>
<organism evidence="1 2">
    <name type="scientific">Meloidogyne javanica</name>
    <name type="common">Root-knot nematode worm</name>
    <dbReference type="NCBI Taxonomy" id="6303"/>
    <lineage>
        <taxon>Eukaryota</taxon>
        <taxon>Metazoa</taxon>
        <taxon>Ecdysozoa</taxon>
        <taxon>Nematoda</taxon>
        <taxon>Chromadorea</taxon>
        <taxon>Rhabditida</taxon>
        <taxon>Tylenchina</taxon>
        <taxon>Tylenchomorpha</taxon>
        <taxon>Tylenchoidea</taxon>
        <taxon>Meloidogynidae</taxon>
        <taxon>Meloidogyninae</taxon>
        <taxon>Meloidogyne</taxon>
        <taxon>Meloidogyne incognita group</taxon>
    </lineage>
</organism>
<sequence>MGSYSERLDQSLKILENVSFDSTDSKLHSTLPLKSRRNPKISFEFEKHALSELSILLTNLDSLGAVGNQQISREKLSRAISVLFQFINHPEQSLRFLADQILDEIFRKFVLKFQAPKVIAYLLTELDKKKSPGRLIYSVLQKLSWVAVYTRAQRAEVYNAHFLCGMIQCIQSQDDSVQQAIQRYFPVIFDYFGPFISAAHTERATELFNVAMKNLNSGGVKNRAASTVVSCLAKFVPSILHKSFYQLSDIILQGRDDDEQLQHEIAGALNTLSVILPFVLENMNQNLAFMLKKLLCRVLCCLYSRGNEVVLASLEFLQKFVSKHQQFRDSIQQLAQFDPLFVQMLGSEERSLKSDIYCVDEQRPSCSKSFEKELEEVETISCFSMRTGYSLSRPASAWNSLQDLLAEQKMLGLNLDEQASDEPEQSGTTVDDAEENCSKNHENLLENDDNVSVSSAELFVDPLMNCLHQQQKSIGNSSWSLSQKSKNLRSNDGTLSMRTRTNTTSGLLTPISIISRSVGQKSFEDQQYTSSAVSSEENQGIFEFLPDNFCSTGVNFWTYSSLFIAKRFLLAGKGRIRSNREVRVSQKIIALNYISDSLLMETDGQHYSLLDLHLYIGNDDDNLAIASLNFFFNVEKCCFFNDPSQFDKLFAEKSKLIWYLKKTLHCQRNSNRLKGIFQIFINSMPFLCSTESLLLASCEYAINADADIDYFRVKAVRAEFISKIKWSYTLPQIRQKLLNEFCLVFLVQLFDKDPRVQKATLDALPSFVLNIDLCQNTDIFAPFSLPHCLESHSPLPVIIGLNDRQHSFFQTKICDENFFFIFNKIYSLTMDQFFDKKFGFVSALEVLINNFPQNYFSLINEKQLGGITKEKERSLTNSQKGEEPSVYSLFLLLLDFAENVICSLEEFGVVIRLITKLFSAISTYLIHQNSTLNNTSTLLQLWNLCQKNNENAQLLSKSQLSKTNCIERCLLLYLRTLNLFYSIVAEEKVRRHKLLLHRTGLIAEGFVSNAAFLLSNPSSLILPEKSDYFSTTAKSLSNTTSPNAKAINLSFLLGSSTSHGRRQLTSYSNSIVLTSLEMHLRNSYKSFLESLKPDLHSRFLDLFNSTMDGFCTFLEFADFSLIRPFIDELMDISPENSARLVSQLIKSAFNINYFSLKPIHSNPLCQTKIWEELTDSAPLELFKFVQPFNTFIKFSHRSELSSLFLEEMAGWMHSNRMKLPLVTIVDETQQEQMNRLLHQFEPFLSHLLKLYPLTNSNRTRKSILDCIFMLCLCNVRYELLDANGRFKSKIISQLKQLSPEEDAPILPSMCIFVLLVVRVRCLKFSEIGLVIEQLFSRMDHKICYCSLEAFKIIIFDILSQCSRKSRISEDHKRILIQLKDGLLKIFSMTFQLFPEASAEVWICLLHAFRDHFDSESLSIISLDFITHYLKFCEKMAVSGGEFTTPQNSPTRETTPQIDANEQYSFLNGHSNMKSNLLPNPTRQLFLHSALISQCLASDFKIDNFLNCLNGLLKQLVNDSEIFNNSHINLALHICPLIFVLFNHIDEEKLLNFWEAQKLDLNDENINSKNLEGSFIDFIAKSIVHLLFRIENYICSETFIANDGDLQASKNHICHFDSQATLLFLIFTIQQTIKSAKSSHLSSSLKRHLCISYTSLSKNVYVKLARISPSIWSFWMNLQFIVSNEISFGDFDALPSKSSIEMELIQVFCQNWGEDVFIPDIELSSLIPRLFCILAKSENQQIINLLTRINEIPETNSFARFKIIWAHFSNKPEQTFTLPSYKFTSKEFSILHDNNVSITQFYKTLLLHASMPDDFEQIIEGILTLSEEEIGDILEARPPWPLSKKFFERFFLVLTQNVSNYDMSEEDNNSTQRIEKIIQVLFELLLTTKNKRKCFAAENVFILAKIDGLRNCFRPQILQFPEQLFFSSSNLLERFLNDTFVQLFSSYYSYDEELPSEYFVALKLFFSLHDVKEYFAKNDCKTLKSLLLFFTLLWEHAEQQIPHWKGLNIDKRHWPVQIEIVSGEVGSCIGDYWQEEEREELEESIKKVFVLVQRIVFSLKNDLLKCEEAKEAFTALLANVSLFHKMALVPESALRLDWQLLISVNKEGKCWSSRSQFEEYSMSLFGVLSSTPTTLTELQQRTESDGINAAHQQLSASSLAVEALSCVLLQSLLYPKPSDLIDSFFVVIHRKRSENYLFLDTGPGKIALRAKFLTKLLIENGQVSISNRDLFIENLECVDSRPGKRYGLGQAALYHLWSVTGLLESSPSKDIVEAPSSSTFYTTHDEAESSSLSPNELLNDECDTASSLRALFETFMHWLNSSGSISHLPLSILHSTLRCLALSSDLFQEKSFYIQTFSTIKSLLANNPFLFSDPTCKGYSYYLLLKCASVLDWMELADSGEVSTAKYIEGIIHSGFLQQDEKFVQNCSLHGLLYLSQSLALDNLHNIMSISFDFVLKELKQLRQEGINSLDCFILYQKLCWAFAFGILQEAVPLSKNSRDEFLQLVKLMFIDPHLPDWLKSLLTHGMESLVLHSCSYALNFRQTALEYFDTYQLQPGHLPYALSIYFTCAYRELNEGGEYTYAFNKSFGEDFLKILNIFSFFSNSPIESKVLSMCYLISDLISFVWAKEVVLECIWTVLMPPLTPIASPIKPTSFPVSSQNNTSDQRLSTDFSDPLQYPLEAYSISDNKPLLPQQLILSKFDQFLVQLIFFILRKLYKTDKKVCYELLANFFIPRLMNRLENSSEMIRYLTLILLCSATNNEANSKRY</sequence>
<dbReference type="Proteomes" id="UP000887561">
    <property type="component" value="Unplaced"/>
</dbReference>
<accession>A0A915LI72</accession>
<name>A0A915LI72_MELJA</name>
<evidence type="ECO:0000313" key="2">
    <source>
        <dbReference type="WBParaSite" id="scaffold1253_cov168.g2769"/>
    </source>
</evidence>
<protein>
    <submittedName>
        <fullName evidence="2">Non-specific serine/threonine protein kinase</fullName>
    </submittedName>
</protein>
<dbReference type="WBParaSite" id="scaffold1253_cov168.g2769">
    <property type="protein sequence ID" value="scaffold1253_cov168.g2769"/>
    <property type="gene ID" value="scaffold1253_cov168.g2769"/>
</dbReference>
<dbReference type="GO" id="GO:0005737">
    <property type="term" value="C:cytoplasm"/>
    <property type="evidence" value="ECO:0007669"/>
    <property type="project" value="TreeGrafter"/>
</dbReference>